<keyword evidence="2" id="KW-1185">Reference proteome</keyword>
<dbReference type="EMBL" id="CP042469">
    <property type="protein sequence ID" value="QOX64107.1"/>
    <property type="molecule type" value="Genomic_DNA"/>
</dbReference>
<evidence type="ECO:0000313" key="1">
    <source>
        <dbReference type="EMBL" id="QOX64107.1"/>
    </source>
</evidence>
<protein>
    <submittedName>
        <fullName evidence="1">Uncharacterized protein</fullName>
    </submittedName>
</protein>
<reference evidence="1" key="1">
    <citation type="submission" date="2019-08" db="EMBL/GenBank/DDBJ databases">
        <title>Genome sequence of Clostridiales bacterium MT110.</title>
        <authorList>
            <person name="Cao J."/>
        </authorList>
    </citation>
    <scope>NUCLEOTIDE SEQUENCE</scope>
    <source>
        <strain evidence="1">MT110</strain>
    </source>
</reference>
<name>A0ACD1ACG7_9FIRM</name>
<accession>A0ACD1ACG7</accession>
<gene>
    <name evidence="1" type="ORF">FRZ06_12555</name>
</gene>
<sequence>MCDAQIGHEKTLTAMLPALSGASLLYGMGMIDSGIAMCYEQLVIDSEIVHMVRRILKGMAVNEETLAKEVIKAVGPVGNFLGQKHTRTHMRQELSTSSLFERRMNDVWVRDGSKDSYQRAREKALTIYENQKNDPVPPEIAEKLRSIVEAAEEEENGL</sequence>
<evidence type="ECO:0000313" key="2">
    <source>
        <dbReference type="Proteomes" id="UP000594014"/>
    </source>
</evidence>
<dbReference type="Proteomes" id="UP000594014">
    <property type="component" value="Chromosome"/>
</dbReference>
<proteinExistence type="predicted"/>
<organism evidence="1 2">
    <name type="scientific">Anoxybacterium hadale</name>
    <dbReference type="NCBI Taxonomy" id="3408580"/>
    <lineage>
        <taxon>Bacteria</taxon>
        <taxon>Bacillati</taxon>
        <taxon>Bacillota</taxon>
        <taxon>Clostridia</taxon>
        <taxon>Peptostreptococcales</taxon>
        <taxon>Anaerovoracaceae</taxon>
        <taxon>Anoxybacterium</taxon>
    </lineage>
</organism>